<proteinExistence type="predicted"/>
<dbReference type="InterPro" id="IPR050553">
    <property type="entry name" value="Thioredoxin_ResA/DsbE_sf"/>
</dbReference>
<dbReference type="InterPro" id="IPR013740">
    <property type="entry name" value="Redoxin"/>
</dbReference>
<dbReference type="PANTHER" id="PTHR42852:SF6">
    <property type="entry name" value="THIOL:DISULFIDE INTERCHANGE PROTEIN DSBE"/>
    <property type="match status" value="1"/>
</dbReference>
<evidence type="ECO:0000313" key="7">
    <source>
        <dbReference type="EMBL" id="MBL0766739.1"/>
    </source>
</evidence>
<evidence type="ECO:0000256" key="3">
    <source>
        <dbReference type="ARBA" id="ARBA00023157"/>
    </source>
</evidence>
<accession>A0A937AHX3</accession>
<dbReference type="InterPro" id="IPR013766">
    <property type="entry name" value="Thioredoxin_domain"/>
</dbReference>
<keyword evidence="8" id="KW-1185">Reference proteome</keyword>
<keyword evidence="4" id="KW-0676">Redox-active center</keyword>
<gene>
    <name evidence="7" type="ORF">JKP34_15840</name>
</gene>
<evidence type="ECO:0000256" key="4">
    <source>
        <dbReference type="ARBA" id="ARBA00023284"/>
    </source>
</evidence>
<protein>
    <submittedName>
        <fullName evidence="7">TlpA family protein disulfide reductase</fullName>
    </submittedName>
</protein>
<evidence type="ECO:0000313" key="8">
    <source>
        <dbReference type="Proteomes" id="UP000642920"/>
    </source>
</evidence>
<dbReference type="GO" id="GO:0016491">
    <property type="term" value="F:oxidoreductase activity"/>
    <property type="evidence" value="ECO:0007669"/>
    <property type="project" value="InterPro"/>
</dbReference>
<dbReference type="SUPFAM" id="SSF52833">
    <property type="entry name" value="Thioredoxin-like"/>
    <property type="match status" value="1"/>
</dbReference>
<keyword evidence="2" id="KW-0201">Cytochrome c-type biogenesis</keyword>
<name>A0A937AHX3_9BACT</name>
<dbReference type="InterPro" id="IPR036249">
    <property type="entry name" value="Thioredoxin-like_sf"/>
</dbReference>
<dbReference type="GO" id="GO:0017004">
    <property type="term" value="P:cytochrome complex assembly"/>
    <property type="evidence" value="ECO:0007669"/>
    <property type="project" value="UniProtKB-KW"/>
</dbReference>
<feature type="signal peptide" evidence="5">
    <location>
        <begin position="1"/>
        <end position="19"/>
    </location>
</feature>
<keyword evidence="5" id="KW-0732">Signal</keyword>
<dbReference type="Gene3D" id="3.40.30.10">
    <property type="entry name" value="Glutaredoxin"/>
    <property type="match status" value="1"/>
</dbReference>
<evidence type="ECO:0000256" key="2">
    <source>
        <dbReference type="ARBA" id="ARBA00022748"/>
    </source>
</evidence>
<feature type="chain" id="PRO_5036975194" evidence="5">
    <location>
        <begin position="20"/>
        <end position="409"/>
    </location>
</feature>
<dbReference type="CDD" id="cd02966">
    <property type="entry name" value="TlpA_like_family"/>
    <property type="match status" value="1"/>
</dbReference>
<dbReference type="GO" id="GO:0030313">
    <property type="term" value="C:cell envelope"/>
    <property type="evidence" value="ECO:0007669"/>
    <property type="project" value="UniProtKB-SubCell"/>
</dbReference>
<sequence length="409" mass="46512">MNKLKILFTLLAISLLSNCTNNIEKAELDGLWIGKIYMQNKEMPFKMLIEEKGDSTVKATVINGAEKIVLDEITRHGDSLHIPMNVFDISLDVAIKNNTLAGIYTKHYKEGYELPITFVKGNDRFLIDKADAKPASFDGKWEVEFIEPEEKDTSKAVGIFKQNGHQVTGTFLTPLGDYRYLAGVADGNQLKLSTFDGNHAFLFEAEMQNDGTLKGDFYSGKDWHESWTAFRNDAASLPDPDSLTYLKKGYDRIYFEFPNLEGEMVKFPNDSYKDKVVILQIFGSWCPNCMDETKFLTKWYENNKDRGVEIIGLAYETKDNFEYAKSRVERMIKKWDVGYNFVIAGTDDKEAASQTLPMLNRVISFPTMIIIDKNGEVAKIHTGFNGPGTGAYYDKFVEDFNKTMDKLLN</sequence>
<dbReference type="RefSeq" id="WP_201923617.1">
    <property type="nucleotide sequence ID" value="NZ_JAERQG010000004.1"/>
</dbReference>
<dbReference type="PANTHER" id="PTHR42852">
    <property type="entry name" value="THIOL:DISULFIDE INTERCHANGE PROTEIN DSBE"/>
    <property type="match status" value="1"/>
</dbReference>
<evidence type="ECO:0000256" key="1">
    <source>
        <dbReference type="ARBA" id="ARBA00004196"/>
    </source>
</evidence>
<dbReference type="AlphaFoldDB" id="A0A937AHX3"/>
<evidence type="ECO:0000259" key="6">
    <source>
        <dbReference type="PROSITE" id="PS51352"/>
    </source>
</evidence>
<reference evidence="7" key="1">
    <citation type="submission" date="2021-01" db="EMBL/GenBank/DDBJ databases">
        <title>Marivirga sp. nov., isolated from intertidal surface sediments.</title>
        <authorList>
            <person name="Zhang M."/>
        </authorList>
    </citation>
    <scope>NUCLEOTIDE SEQUENCE</scope>
    <source>
        <strain evidence="7">SM1354</strain>
    </source>
</reference>
<feature type="domain" description="Thioredoxin" evidence="6">
    <location>
        <begin position="246"/>
        <end position="402"/>
    </location>
</feature>
<dbReference type="Pfam" id="PF08534">
    <property type="entry name" value="Redoxin"/>
    <property type="match status" value="1"/>
</dbReference>
<comment type="caution">
    <text evidence="7">The sequence shown here is derived from an EMBL/GenBank/DDBJ whole genome shotgun (WGS) entry which is preliminary data.</text>
</comment>
<dbReference type="EMBL" id="JAERQG010000004">
    <property type="protein sequence ID" value="MBL0766739.1"/>
    <property type="molecule type" value="Genomic_DNA"/>
</dbReference>
<dbReference type="Proteomes" id="UP000642920">
    <property type="component" value="Unassembled WGS sequence"/>
</dbReference>
<keyword evidence="3" id="KW-1015">Disulfide bond</keyword>
<comment type="subcellular location">
    <subcellularLocation>
        <location evidence="1">Cell envelope</location>
    </subcellularLocation>
</comment>
<organism evidence="7 8">
    <name type="scientific">Marivirga atlantica</name>
    <dbReference type="NCBI Taxonomy" id="1548457"/>
    <lineage>
        <taxon>Bacteria</taxon>
        <taxon>Pseudomonadati</taxon>
        <taxon>Bacteroidota</taxon>
        <taxon>Cytophagia</taxon>
        <taxon>Cytophagales</taxon>
        <taxon>Marivirgaceae</taxon>
        <taxon>Marivirga</taxon>
    </lineage>
</organism>
<dbReference type="PROSITE" id="PS51352">
    <property type="entry name" value="THIOREDOXIN_2"/>
    <property type="match status" value="1"/>
</dbReference>
<evidence type="ECO:0000256" key="5">
    <source>
        <dbReference type="SAM" id="SignalP"/>
    </source>
</evidence>